<evidence type="ECO:0000313" key="2">
    <source>
        <dbReference type="EMBL" id="CAG8513716.1"/>
    </source>
</evidence>
<reference evidence="2 3" key="1">
    <citation type="submission" date="2021-06" db="EMBL/GenBank/DDBJ databases">
        <authorList>
            <person name="Kallberg Y."/>
            <person name="Tangrot J."/>
            <person name="Rosling A."/>
        </authorList>
    </citation>
    <scope>NUCLEOTIDE SEQUENCE [LARGE SCALE GENOMIC DNA]</scope>
    <source>
        <strain evidence="2 3">120-4 pot B 10/14</strain>
    </source>
</reference>
<name>A0ABM8W399_GIGMA</name>
<feature type="coiled-coil region" evidence="1">
    <location>
        <begin position="9"/>
        <end position="36"/>
    </location>
</feature>
<protein>
    <submittedName>
        <fullName evidence="2">6214_t:CDS:1</fullName>
    </submittedName>
</protein>
<evidence type="ECO:0000256" key="1">
    <source>
        <dbReference type="SAM" id="Coils"/>
    </source>
</evidence>
<dbReference type="EMBL" id="CAJVQB010000927">
    <property type="protein sequence ID" value="CAG8513716.1"/>
    <property type="molecule type" value="Genomic_DNA"/>
</dbReference>
<organism evidence="2 3">
    <name type="scientific">Gigaspora margarita</name>
    <dbReference type="NCBI Taxonomy" id="4874"/>
    <lineage>
        <taxon>Eukaryota</taxon>
        <taxon>Fungi</taxon>
        <taxon>Fungi incertae sedis</taxon>
        <taxon>Mucoromycota</taxon>
        <taxon>Glomeromycotina</taxon>
        <taxon>Glomeromycetes</taxon>
        <taxon>Diversisporales</taxon>
        <taxon>Gigasporaceae</taxon>
        <taxon>Gigaspora</taxon>
    </lineage>
</organism>
<feature type="non-terminal residue" evidence="2">
    <location>
        <position position="1"/>
    </location>
</feature>
<comment type="caution">
    <text evidence="2">The sequence shown here is derived from an EMBL/GenBank/DDBJ whole genome shotgun (WGS) entry which is preliminary data.</text>
</comment>
<accession>A0ABM8W399</accession>
<sequence>YELEEILQNSNSSVEISKIKEKIEKLEEKVVRETDLQYEDQVLKHKLIIAYASAK</sequence>
<proteinExistence type="predicted"/>
<keyword evidence="3" id="KW-1185">Reference proteome</keyword>
<dbReference type="Proteomes" id="UP000789901">
    <property type="component" value="Unassembled WGS sequence"/>
</dbReference>
<gene>
    <name evidence="2" type="ORF">GMARGA_LOCUS2812</name>
</gene>
<evidence type="ECO:0000313" key="3">
    <source>
        <dbReference type="Proteomes" id="UP000789901"/>
    </source>
</evidence>
<keyword evidence="1" id="KW-0175">Coiled coil</keyword>